<evidence type="ECO:0000256" key="2">
    <source>
        <dbReference type="SAM" id="SignalP"/>
    </source>
</evidence>
<gene>
    <name evidence="3" type="ORF">GTHE00462_LOCUS29272</name>
</gene>
<feature type="region of interest" description="Disordered" evidence="1">
    <location>
        <begin position="156"/>
        <end position="186"/>
    </location>
</feature>
<proteinExistence type="predicted"/>
<feature type="chain" id="PRO_5030757140" evidence="2">
    <location>
        <begin position="25"/>
        <end position="291"/>
    </location>
</feature>
<dbReference type="AlphaFoldDB" id="A0A7S4UDX0"/>
<evidence type="ECO:0000313" key="3">
    <source>
        <dbReference type="EMBL" id="CAE2324278.1"/>
    </source>
</evidence>
<organism evidence="3">
    <name type="scientific">Guillardia theta</name>
    <name type="common">Cryptophyte</name>
    <name type="synonym">Cryptomonas phi</name>
    <dbReference type="NCBI Taxonomy" id="55529"/>
    <lineage>
        <taxon>Eukaryota</taxon>
        <taxon>Cryptophyceae</taxon>
        <taxon>Pyrenomonadales</taxon>
        <taxon>Geminigeraceae</taxon>
        <taxon>Guillardia</taxon>
    </lineage>
</organism>
<keyword evidence="2" id="KW-0732">Signal</keyword>
<accession>A0A7S4UDX0</accession>
<dbReference type="EMBL" id="HBKN01037325">
    <property type="protein sequence ID" value="CAE2324278.1"/>
    <property type="molecule type" value="Transcribed_RNA"/>
</dbReference>
<feature type="region of interest" description="Disordered" evidence="1">
    <location>
        <begin position="101"/>
        <end position="139"/>
    </location>
</feature>
<protein>
    <submittedName>
        <fullName evidence="3">Uncharacterized protein</fullName>
    </submittedName>
</protein>
<feature type="region of interest" description="Disordered" evidence="1">
    <location>
        <begin position="272"/>
        <end position="291"/>
    </location>
</feature>
<feature type="compositionally biased region" description="Basic and acidic residues" evidence="1">
    <location>
        <begin position="127"/>
        <end position="139"/>
    </location>
</feature>
<name>A0A7S4UDX0_GUITH</name>
<feature type="signal peptide" evidence="2">
    <location>
        <begin position="1"/>
        <end position="24"/>
    </location>
</feature>
<reference evidence="3" key="1">
    <citation type="submission" date="2021-01" db="EMBL/GenBank/DDBJ databases">
        <authorList>
            <person name="Corre E."/>
            <person name="Pelletier E."/>
            <person name="Niang G."/>
            <person name="Scheremetjew M."/>
            <person name="Finn R."/>
            <person name="Kale V."/>
            <person name="Holt S."/>
            <person name="Cochrane G."/>
            <person name="Meng A."/>
            <person name="Brown T."/>
            <person name="Cohen L."/>
        </authorList>
    </citation>
    <scope>NUCLEOTIDE SEQUENCE</scope>
    <source>
        <strain evidence="3">CCMP 2712</strain>
    </source>
</reference>
<sequence length="291" mass="32774">MRNLVRIFLSSLLVLLAIVVIPSAFDQEQGGDQLSIFAYFEDLVGSPKSSARKLSAQPTDEHAAKRVLHQRAIARKQISTVKAPSLAHVHRNLVNATNHTSAVHPTTRTKVSEHKVRLTSGQLKSHGSNDARGSEAWERQADDDFFDSLDKNRDANERAKRTEIKRRSESEEEEHQAAERAEEEKVNRRYLDAKRRFMKQQQAAKKYTKDAFARMDAHQAHLRSDSFVGFKSIEAKELAREVERDHPNESASQIAARALKLLHVIMKSRSESPSLPHLDSVGPIGPADDVH</sequence>
<evidence type="ECO:0000256" key="1">
    <source>
        <dbReference type="SAM" id="MobiDB-lite"/>
    </source>
</evidence>